<sequence>MKELNGQWALITGASSGIGEVFARELAAKGSNLILTARSETKLTAIASELKKKYGIQTEVIVSDLSHSGASSALYRECQDRGHSVALLVNNAGFATHGFFEDQPLDRNHDQIMLNVMALVELTHLFLPEMLKKRKGAVINVASTAAFQPSPYMAVYGATKAFVLSFTQALWKENRNRGVQFLTLCPGSTETGFFDAVGTNDAVVGKKASPKHVVDVALKSLGTSRSYVVSGRMNYLASQVNRFVPKKVMLKAVSDIIRPTHK</sequence>
<keyword evidence="5" id="KW-1185">Reference proteome</keyword>
<evidence type="ECO:0008006" key="6">
    <source>
        <dbReference type="Google" id="ProtNLM"/>
    </source>
</evidence>
<dbReference type="PRINTS" id="PR00081">
    <property type="entry name" value="GDHRDH"/>
</dbReference>
<evidence type="ECO:0000256" key="1">
    <source>
        <dbReference type="ARBA" id="ARBA00006484"/>
    </source>
</evidence>
<dbReference type="Proteomes" id="UP000252585">
    <property type="component" value="Unassembled WGS sequence"/>
</dbReference>
<evidence type="ECO:0000313" key="4">
    <source>
        <dbReference type="EMBL" id="RCW64217.1"/>
    </source>
</evidence>
<protein>
    <recommendedName>
        <fullName evidence="6">Short-subunit dehydrogenase</fullName>
    </recommendedName>
</protein>
<comment type="similarity">
    <text evidence="1 3">Belongs to the short-chain dehydrogenases/reductases (SDR) family.</text>
</comment>
<keyword evidence="2" id="KW-0560">Oxidoreductase</keyword>
<dbReference type="InterPro" id="IPR002347">
    <property type="entry name" value="SDR_fam"/>
</dbReference>
<dbReference type="AlphaFoldDB" id="A0A368XCP5"/>
<evidence type="ECO:0000256" key="3">
    <source>
        <dbReference type="RuleBase" id="RU000363"/>
    </source>
</evidence>
<evidence type="ECO:0000256" key="2">
    <source>
        <dbReference type="ARBA" id="ARBA00023002"/>
    </source>
</evidence>
<dbReference type="EMBL" id="QPJJ01000014">
    <property type="protein sequence ID" value="RCW64217.1"/>
    <property type="molecule type" value="Genomic_DNA"/>
</dbReference>
<organism evidence="4 5">
    <name type="scientific">Saliterribacillus persicus</name>
    <dbReference type="NCBI Taxonomy" id="930114"/>
    <lineage>
        <taxon>Bacteria</taxon>
        <taxon>Bacillati</taxon>
        <taxon>Bacillota</taxon>
        <taxon>Bacilli</taxon>
        <taxon>Bacillales</taxon>
        <taxon>Bacillaceae</taxon>
        <taxon>Saliterribacillus</taxon>
    </lineage>
</organism>
<accession>A0A368XCP5</accession>
<gene>
    <name evidence="4" type="ORF">DFR57_1143</name>
</gene>
<evidence type="ECO:0000313" key="5">
    <source>
        <dbReference type="Proteomes" id="UP000252585"/>
    </source>
</evidence>
<dbReference type="SUPFAM" id="SSF51735">
    <property type="entry name" value="NAD(P)-binding Rossmann-fold domains"/>
    <property type="match status" value="1"/>
</dbReference>
<proteinExistence type="inferred from homology"/>
<dbReference type="PIRSF" id="PIRSF000126">
    <property type="entry name" value="11-beta-HSD1"/>
    <property type="match status" value="1"/>
</dbReference>
<dbReference type="RefSeq" id="WP_114353953.1">
    <property type="nucleotide sequence ID" value="NZ_QPJJ01000014.1"/>
</dbReference>
<reference evidence="4 5" key="1">
    <citation type="submission" date="2018-07" db="EMBL/GenBank/DDBJ databases">
        <title>Genomic Encyclopedia of Type Strains, Phase IV (KMG-IV): sequencing the most valuable type-strain genomes for metagenomic binning, comparative biology and taxonomic classification.</title>
        <authorList>
            <person name="Goeker M."/>
        </authorList>
    </citation>
    <scope>NUCLEOTIDE SEQUENCE [LARGE SCALE GENOMIC DNA]</scope>
    <source>
        <strain evidence="4 5">DSM 27696</strain>
    </source>
</reference>
<dbReference type="PRINTS" id="PR00080">
    <property type="entry name" value="SDRFAMILY"/>
</dbReference>
<name>A0A368XCP5_9BACI</name>
<dbReference type="Gene3D" id="3.40.50.720">
    <property type="entry name" value="NAD(P)-binding Rossmann-like Domain"/>
    <property type="match status" value="1"/>
</dbReference>
<comment type="caution">
    <text evidence="4">The sequence shown here is derived from an EMBL/GenBank/DDBJ whole genome shotgun (WGS) entry which is preliminary data.</text>
</comment>
<dbReference type="InterPro" id="IPR036291">
    <property type="entry name" value="NAD(P)-bd_dom_sf"/>
</dbReference>
<dbReference type="PANTHER" id="PTHR43086:SF3">
    <property type="entry name" value="NADP-DEPENDENT 3-HYDROXY ACID DEHYDROGENASE YDFG"/>
    <property type="match status" value="1"/>
</dbReference>
<dbReference type="Pfam" id="PF00106">
    <property type="entry name" value="adh_short"/>
    <property type="match status" value="1"/>
</dbReference>
<dbReference type="GO" id="GO:0016491">
    <property type="term" value="F:oxidoreductase activity"/>
    <property type="evidence" value="ECO:0007669"/>
    <property type="project" value="UniProtKB-KW"/>
</dbReference>
<dbReference type="OrthoDB" id="9808814at2"/>
<dbReference type="PANTHER" id="PTHR43086">
    <property type="entry name" value="VERY-LONG-CHAIN 3-OXOOACYL-COA REDUCTASE"/>
    <property type="match status" value="1"/>
</dbReference>